<comment type="similarity">
    <text evidence="2">Belongs to the CRIPT family.</text>
</comment>
<dbReference type="GO" id="GO:0005681">
    <property type="term" value="C:spliceosomal complex"/>
    <property type="evidence" value="ECO:0007669"/>
    <property type="project" value="UniProtKB-KW"/>
</dbReference>
<dbReference type="GO" id="GO:0031122">
    <property type="term" value="P:cytoplasmic microtubule organization"/>
    <property type="evidence" value="ECO:0007669"/>
    <property type="project" value="TreeGrafter"/>
</dbReference>
<dbReference type="GO" id="GO:0008380">
    <property type="term" value="P:RNA splicing"/>
    <property type="evidence" value="ECO:0007669"/>
    <property type="project" value="UniProtKB-KW"/>
</dbReference>
<dbReference type="GO" id="GO:0008017">
    <property type="term" value="F:microtubule binding"/>
    <property type="evidence" value="ECO:0007669"/>
    <property type="project" value="TreeGrafter"/>
</dbReference>
<keyword evidence="7" id="KW-0508">mRNA splicing</keyword>
<dbReference type="PANTHER" id="PTHR11805">
    <property type="entry name" value="CYSTEINE-RICH PDZ-BINDING PROTEIN"/>
    <property type="match status" value="1"/>
</dbReference>
<evidence type="ECO:0000256" key="4">
    <source>
        <dbReference type="ARBA" id="ARBA00022490"/>
    </source>
</evidence>
<name>A0A9N9D3G1_9GLOM</name>
<feature type="non-terminal residue" evidence="9">
    <location>
        <position position="121"/>
    </location>
</feature>
<accession>A0A9N9D3G1</accession>
<evidence type="ECO:0000256" key="5">
    <source>
        <dbReference type="ARBA" id="ARBA00022664"/>
    </source>
</evidence>
<dbReference type="Pfam" id="PF10235">
    <property type="entry name" value="Cript"/>
    <property type="match status" value="1"/>
</dbReference>
<dbReference type="PANTHER" id="PTHR11805:SF1">
    <property type="entry name" value="CYSTEINE-RICH PDZ-BINDING PROTEIN"/>
    <property type="match status" value="1"/>
</dbReference>
<comment type="caution">
    <text evidence="9">The sequence shown here is derived from an EMBL/GenBank/DDBJ whole genome shotgun (WGS) entry which is preliminary data.</text>
</comment>
<evidence type="ECO:0000256" key="1">
    <source>
        <dbReference type="ARBA" id="ARBA00004496"/>
    </source>
</evidence>
<evidence type="ECO:0000256" key="6">
    <source>
        <dbReference type="ARBA" id="ARBA00022728"/>
    </source>
</evidence>
<keyword evidence="10" id="KW-1185">Reference proteome</keyword>
<keyword evidence="6" id="KW-0747">Spliceosome</keyword>
<evidence type="ECO:0000313" key="9">
    <source>
        <dbReference type="EMBL" id="CAG8624832.1"/>
    </source>
</evidence>
<evidence type="ECO:0000256" key="7">
    <source>
        <dbReference type="ARBA" id="ARBA00023187"/>
    </source>
</evidence>
<comment type="subcellular location">
    <subcellularLocation>
        <location evidence="1">Cytoplasm</location>
    </subcellularLocation>
</comment>
<proteinExistence type="inferred from homology"/>
<evidence type="ECO:0000256" key="8">
    <source>
        <dbReference type="ARBA" id="ARBA00032518"/>
    </source>
</evidence>
<keyword evidence="4" id="KW-0963">Cytoplasm</keyword>
<evidence type="ECO:0000256" key="3">
    <source>
        <dbReference type="ARBA" id="ARBA00018615"/>
    </source>
</evidence>
<reference evidence="9" key="1">
    <citation type="submission" date="2021-06" db="EMBL/GenBank/DDBJ databases">
        <authorList>
            <person name="Kallberg Y."/>
            <person name="Tangrot J."/>
            <person name="Rosling A."/>
        </authorList>
    </citation>
    <scope>NUCLEOTIDE SEQUENCE</scope>
    <source>
        <strain evidence="9">MT106</strain>
    </source>
</reference>
<dbReference type="Proteomes" id="UP000789831">
    <property type="component" value="Unassembled WGS sequence"/>
</dbReference>
<evidence type="ECO:0000313" key="10">
    <source>
        <dbReference type="Proteomes" id="UP000789831"/>
    </source>
</evidence>
<dbReference type="GO" id="GO:0005737">
    <property type="term" value="C:cytoplasm"/>
    <property type="evidence" value="ECO:0007669"/>
    <property type="project" value="UniProtKB-SubCell"/>
</dbReference>
<dbReference type="GO" id="GO:0006397">
    <property type="term" value="P:mRNA processing"/>
    <property type="evidence" value="ECO:0007669"/>
    <property type="project" value="UniProtKB-KW"/>
</dbReference>
<evidence type="ECO:0000256" key="2">
    <source>
        <dbReference type="ARBA" id="ARBA00009021"/>
    </source>
</evidence>
<organism evidence="9 10">
    <name type="scientific">Ambispora gerdemannii</name>
    <dbReference type="NCBI Taxonomy" id="144530"/>
    <lineage>
        <taxon>Eukaryota</taxon>
        <taxon>Fungi</taxon>
        <taxon>Fungi incertae sedis</taxon>
        <taxon>Mucoromycota</taxon>
        <taxon>Glomeromycotina</taxon>
        <taxon>Glomeromycetes</taxon>
        <taxon>Archaeosporales</taxon>
        <taxon>Ambisporaceae</taxon>
        <taxon>Ambispora</taxon>
    </lineage>
</organism>
<dbReference type="InterPro" id="IPR019367">
    <property type="entry name" value="PDZ-binding_CRIPT"/>
</dbReference>
<protein>
    <recommendedName>
        <fullName evidence="3">Cysteine-rich PDZ-binding protein</fullName>
    </recommendedName>
    <alternativeName>
        <fullName evidence="8">Cysteine-rich interactor of PDZ three</fullName>
    </alternativeName>
</protein>
<dbReference type="EMBL" id="CAJVPL010003035">
    <property type="protein sequence ID" value="CAG8624832.1"/>
    <property type="molecule type" value="Genomic_DNA"/>
</dbReference>
<keyword evidence="5" id="KW-0507">mRNA processing</keyword>
<dbReference type="AlphaFoldDB" id="A0A9N9D3G1"/>
<sequence>NVSTSFNSFSFASESPRLNNISCSSGTLGEKKLARVICPDKWKEGSRNTTVGTDRQLHENKLLSKPGKSRFKPYENKCKICKARVHQEHAHYCQGCAYKKGICAMCGKQILDTTMYRQSAK</sequence>
<dbReference type="OrthoDB" id="147332at2759"/>
<gene>
    <name evidence="9" type="ORF">AGERDE_LOCUS10234</name>
</gene>